<evidence type="ECO:0000313" key="2">
    <source>
        <dbReference type="Proteomes" id="UP000196365"/>
    </source>
</evidence>
<dbReference type="RefSeq" id="WP_087678471.1">
    <property type="nucleotide sequence ID" value="NZ_FUWV01000004.1"/>
</dbReference>
<sequence length="181" mass="21246">MLFDDNNLAENKLILLYVLEKTKLPLSSSQITQIILENIPMNYFVLQQYIDELFQNNLISKNTSKDKSYYSVTKKGKEILELFSNRLSQNLCQRMDHYIIKHKNSIFNESHYIGTYKKKGDEEFIVQLRILENESELIDLSISVATLQQAKNIIDNWKNNGEKIYRSIINSLITKYKNTTP</sequence>
<dbReference type="Gene3D" id="1.10.10.10">
    <property type="entry name" value="Winged helix-like DNA-binding domain superfamily/Winged helix DNA-binding domain"/>
    <property type="match status" value="1"/>
</dbReference>
<evidence type="ECO:0008006" key="3">
    <source>
        <dbReference type="Google" id="ProtNLM"/>
    </source>
</evidence>
<organism evidence="1 2">
    <name type="scientific">Garciella nitratireducens DSM 15102</name>
    <dbReference type="NCBI Taxonomy" id="1121911"/>
    <lineage>
        <taxon>Bacteria</taxon>
        <taxon>Bacillati</taxon>
        <taxon>Bacillota</taxon>
        <taxon>Clostridia</taxon>
        <taxon>Eubacteriales</taxon>
        <taxon>Eubacteriaceae</taxon>
        <taxon>Garciella</taxon>
    </lineage>
</organism>
<evidence type="ECO:0000313" key="1">
    <source>
        <dbReference type="EMBL" id="SJZ55311.1"/>
    </source>
</evidence>
<name>A0A1T4LKY6_9FIRM</name>
<dbReference type="AlphaFoldDB" id="A0A1T4LKY6"/>
<dbReference type="InterPro" id="IPR025374">
    <property type="entry name" value="DUF4364"/>
</dbReference>
<keyword evidence="2" id="KW-1185">Reference proteome</keyword>
<dbReference type="OrthoDB" id="9783597at2"/>
<dbReference type="Proteomes" id="UP000196365">
    <property type="component" value="Unassembled WGS sequence"/>
</dbReference>
<dbReference type="InterPro" id="IPR036390">
    <property type="entry name" value="WH_DNA-bd_sf"/>
</dbReference>
<gene>
    <name evidence="1" type="ORF">SAMN02745973_01016</name>
</gene>
<dbReference type="SUPFAM" id="SSF46785">
    <property type="entry name" value="Winged helix' DNA-binding domain"/>
    <property type="match status" value="1"/>
</dbReference>
<accession>A0A1T4LKY6</accession>
<dbReference type="InterPro" id="IPR036388">
    <property type="entry name" value="WH-like_DNA-bd_sf"/>
</dbReference>
<protein>
    <recommendedName>
        <fullName evidence="3">DUF4364 domain-containing protein</fullName>
    </recommendedName>
</protein>
<dbReference type="EMBL" id="FUWV01000004">
    <property type="protein sequence ID" value="SJZ55311.1"/>
    <property type="molecule type" value="Genomic_DNA"/>
</dbReference>
<proteinExistence type="predicted"/>
<dbReference type="Pfam" id="PF14277">
    <property type="entry name" value="DUF4364"/>
    <property type="match status" value="1"/>
</dbReference>
<reference evidence="1 2" key="1">
    <citation type="submission" date="2017-02" db="EMBL/GenBank/DDBJ databases">
        <authorList>
            <person name="Peterson S.W."/>
        </authorList>
    </citation>
    <scope>NUCLEOTIDE SEQUENCE [LARGE SCALE GENOMIC DNA]</scope>
    <source>
        <strain evidence="1 2">DSM 15102</strain>
    </source>
</reference>